<dbReference type="Gene3D" id="3.90.25.10">
    <property type="entry name" value="UDP-galactose 4-epimerase, domain 1"/>
    <property type="match status" value="1"/>
</dbReference>
<dbReference type="AlphaFoldDB" id="F4KX84"/>
<dbReference type="KEGG" id="hhy:Halhy_0401"/>
<proteinExistence type="predicted"/>
<keyword evidence="3" id="KW-1185">Reference proteome</keyword>
<sequence>MYVILGGTGNTGKHITETLLAAGKAVTIVSRDASKAEDLVAKGAKLAVGDLHDTDFLSKTFTGARAVYSLVPPKWDVEHWRTYQVQISTSIALALHSAKVPYVVNLSSMGAHLPEGAGPVSGLYYLEQMLNTIPGLNVLHLRPGYFYQNLYGVLDMIKHMGVIAQPLPAEFKFNFVHTSDIAAVAAQRLLALDFTGHSVQYIAGPKDYSFADAAAFISQAAGKDVPFVTSTVEQSVEGMIGAGIPAAIAEPYGEFYGSFSSARYLADFDRKTNVIEGQITLEQFVKNEFKYALEGELVA</sequence>
<evidence type="ECO:0000313" key="3">
    <source>
        <dbReference type="Proteomes" id="UP000008461"/>
    </source>
</evidence>
<dbReference type="Proteomes" id="UP000008461">
    <property type="component" value="Chromosome"/>
</dbReference>
<gene>
    <name evidence="2" type="ordered locus">Halhy_0401</name>
</gene>
<evidence type="ECO:0000259" key="1">
    <source>
        <dbReference type="Pfam" id="PF05368"/>
    </source>
</evidence>
<feature type="domain" description="NmrA-like" evidence="1">
    <location>
        <begin position="3"/>
        <end position="256"/>
    </location>
</feature>
<protein>
    <submittedName>
        <fullName evidence="2">TrkA-N domain protein</fullName>
    </submittedName>
</protein>
<dbReference type="eggNOG" id="COG0702">
    <property type="taxonomic scope" value="Bacteria"/>
</dbReference>
<reference key="2">
    <citation type="submission" date="2011-04" db="EMBL/GenBank/DDBJ databases">
        <title>Complete sequence of chromosome of Haliscomenobacter hydrossis DSM 1100.</title>
        <authorList>
            <consortium name="US DOE Joint Genome Institute (JGI-PGF)"/>
            <person name="Lucas S."/>
            <person name="Han J."/>
            <person name="Lapidus A."/>
            <person name="Bruce D."/>
            <person name="Goodwin L."/>
            <person name="Pitluck S."/>
            <person name="Peters L."/>
            <person name="Kyrpides N."/>
            <person name="Mavromatis K."/>
            <person name="Ivanova N."/>
            <person name="Ovchinnikova G."/>
            <person name="Pagani I."/>
            <person name="Daligault H."/>
            <person name="Detter J.C."/>
            <person name="Han C."/>
            <person name="Land M."/>
            <person name="Hauser L."/>
            <person name="Markowitz V."/>
            <person name="Cheng J.-F."/>
            <person name="Hugenholtz P."/>
            <person name="Woyke T."/>
            <person name="Wu D."/>
            <person name="Verbarg S."/>
            <person name="Frueling A."/>
            <person name="Brambilla E."/>
            <person name="Klenk H.-P."/>
            <person name="Eisen J.A."/>
        </authorList>
    </citation>
    <scope>NUCLEOTIDE SEQUENCE</scope>
    <source>
        <strain>DSM 1100</strain>
    </source>
</reference>
<dbReference type="PANTHER" id="PTHR43162:SF1">
    <property type="entry name" value="PRESTALK A DIFFERENTIATION PROTEIN A"/>
    <property type="match status" value="1"/>
</dbReference>
<dbReference type="InterPro" id="IPR036291">
    <property type="entry name" value="NAD(P)-bd_dom_sf"/>
</dbReference>
<reference evidence="2 3" key="1">
    <citation type="journal article" date="2011" name="Stand. Genomic Sci.">
        <title>Complete genome sequence of Haliscomenobacter hydrossis type strain (O).</title>
        <authorList>
            <consortium name="US DOE Joint Genome Institute (JGI-PGF)"/>
            <person name="Daligault H."/>
            <person name="Lapidus A."/>
            <person name="Zeytun A."/>
            <person name="Nolan M."/>
            <person name="Lucas S."/>
            <person name="Del Rio T.G."/>
            <person name="Tice H."/>
            <person name="Cheng J.F."/>
            <person name="Tapia R."/>
            <person name="Han C."/>
            <person name="Goodwin L."/>
            <person name="Pitluck S."/>
            <person name="Liolios K."/>
            <person name="Pagani I."/>
            <person name="Ivanova N."/>
            <person name="Huntemann M."/>
            <person name="Mavromatis K."/>
            <person name="Mikhailova N."/>
            <person name="Pati A."/>
            <person name="Chen A."/>
            <person name="Palaniappan K."/>
            <person name="Land M."/>
            <person name="Hauser L."/>
            <person name="Brambilla E.M."/>
            <person name="Rohde M."/>
            <person name="Verbarg S."/>
            <person name="Goker M."/>
            <person name="Bristow J."/>
            <person name="Eisen J.A."/>
            <person name="Markowitz V."/>
            <person name="Hugenholtz P."/>
            <person name="Kyrpides N.C."/>
            <person name="Klenk H.P."/>
            <person name="Woyke T."/>
        </authorList>
    </citation>
    <scope>NUCLEOTIDE SEQUENCE [LARGE SCALE GENOMIC DNA]</scope>
    <source>
        <strain evidence="3">ATCC 27775 / DSM 1100 / LMG 10767 / O</strain>
    </source>
</reference>
<dbReference type="OrthoDB" id="2149806at2"/>
<dbReference type="STRING" id="760192.Halhy_0401"/>
<dbReference type="Pfam" id="PF05368">
    <property type="entry name" value="NmrA"/>
    <property type="match status" value="1"/>
</dbReference>
<dbReference type="SUPFAM" id="SSF51735">
    <property type="entry name" value="NAD(P)-binding Rossmann-fold domains"/>
    <property type="match status" value="1"/>
</dbReference>
<dbReference type="HOGENOM" id="CLU_007383_10_5_10"/>
<name>F4KX84_HALH1</name>
<dbReference type="Gene3D" id="3.40.50.720">
    <property type="entry name" value="NAD(P)-binding Rossmann-like Domain"/>
    <property type="match status" value="1"/>
</dbReference>
<dbReference type="EMBL" id="CP002691">
    <property type="protein sequence ID" value="AEE48312.1"/>
    <property type="molecule type" value="Genomic_DNA"/>
</dbReference>
<dbReference type="InterPro" id="IPR051604">
    <property type="entry name" value="Ergot_Alk_Oxidoreductase"/>
</dbReference>
<dbReference type="InterPro" id="IPR008030">
    <property type="entry name" value="NmrA-like"/>
</dbReference>
<accession>F4KX84</accession>
<dbReference type="PANTHER" id="PTHR43162">
    <property type="match status" value="1"/>
</dbReference>
<dbReference type="RefSeq" id="WP_013762876.1">
    <property type="nucleotide sequence ID" value="NC_015510.1"/>
</dbReference>
<evidence type="ECO:0000313" key="2">
    <source>
        <dbReference type="EMBL" id="AEE48312.1"/>
    </source>
</evidence>
<organism evidence="2 3">
    <name type="scientific">Haliscomenobacter hydrossis (strain ATCC 27775 / DSM 1100 / LMG 10767 / O)</name>
    <dbReference type="NCBI Taxonomy" id="760192"/>
    <lineage>
        <taxon>Bacteria</taxon>
        <taxon>Pseudomonadati</taxon>
        <taxon>Bacteroidota</taxon>
        <taxon>Saprospiria</taxon>
        <taxon>Saprospirales</taxon>
        <taxon>Haliscomenobacteraceae</taxon>
        <taxon>Haliscomenobacter</taxon>
    </lineage>
</organism>